<dbReference type="InterPro" id="IPR018122">
    <property type="entry name" value="TF_fork_head_CS_1"/>
</dbReference>
<dbReference type="EMBL" id="BDGG01000006">
    <property type="protein sequence ID" value="GAV00947.1"/>
    <property type="molecule type" value="Genomic_DNA"/>
</dbReference>
<reference evidence="5 6" key="1">
    <citation type="journal article" date="2016" name="Nat. Commun.">
        <title>Extremotolerant tardigrade genome and improved radiotolerance of human cultured cells by tardigrade-unique protein.</title>
        <authorList>
            <person name="Hashimoto T."/>
            <person name="Horikawa D.D."/>
            <person name="Saito Y."/>
            <person name="Kuwahara H."/>
            <person name="Kozuka-Hata H."/>
            <person name="Shin-I T."/>
            <person name="Minakuchi Y."/>
            <person name="Ohishi K."/>
            <person name="Motoyama A."/>
            <person name="Aizu T."/>
            <person name="Enomoto A."/>
            <person name="Kondo K."/>
            <person name="Tanaka S."/>
            <person name="Hara Y."/>
            <person name="Koshikawa S."/>
            <person name="Sagara H."/>
            <person name="Miura T."/>
            <person name="Yokobori S."/>
            <person name="Miyagawa K."/>
            <person name="Suzuki Y."/>
            <person name="Kubo T."/>
            <person name="Oyama M."/>
            <person name="Kohara Y."/>
            <person name="Fujiyama A."/>
            <person name="Arakawa K."/>
            <person name="Katayama T."/>
            <person name="Toyoda A."/>
            <person name="Kunieda T."/>
        </authorList>
    </citation>
    <scope>NUCLEOTIDE SEQUENCE [LARGE SCALE GENOMIC DNA]</scope>
    <source>
        <strain evidence="5 6">YOKOZUNA-1</strain>
    </source>
</reference>
<evidence type="ECO:0000256" key="1">
    <source>
        <dbReference type="ARBA" id="ARBA00023125"/>
    </source>
</evidence>
<dbReference type="GO" id="GO:0006357">
    <property type="term" value="P:regulation of transcription by RNA polymerase II"/>
    <property type="evidence" value="ECO:0007669"/>
    <property type="project" value="TreeGrafter"/>
</dbReference>
<feature type="DNA-binding region" description="Fork-head" evidence="2">
    <location>
        <begin position="83"/>
        <end position="177"/>
    </location>
</feature>
<dbReference type="AlphaFoldDB" id="A0A1D1VH14"/>
<dbReference type="PRINTS" id="PR00053">
    <property type="entry name" value="FORKHEAD"/>
</dbReference>
<evidence type="ECO:0000256" key="2">
    <source>
        <dbReference type="PROSITE-ProRule" id="PRU00089"/>
    </source>
</evidence>
<evidence type="ECO:0000313" key="6">
    <source>
        <dbReference type="Proteomes" id="UP000186922"/>
    </source>
</evidence>
<proteinExistence type="predicted"/>
<feature type="compositionally biased region" description="Polar residues" evidence="3">
    <location>
        <begin position="32"/>
        <end position="43"/>
    </location>
</feature>
<dbReference type="PANTHER" id="PTHR46617:SF3">
    <property type="entry name" value="FORKHEAD BOX PROTEIN G1"/>
    <property type="match status" value="1"/>
</dbReference>
<dbReference type="Proteomes" id="UP000186922">
    <property type="component" value="Unassembled WGS sequence"/>
</dbReference>
<dbReference type="FunFam" id="1.10.10.10:FF:000135">
    <property type="entry name" value="forkhead box protein G1"/>
    <property type="match status" value="1"/>
</dbReference>
<feature type="compositionally biased region" description="Acidic residues" evidence="3">
    <location>
        <begin position="50"/>
        <end position="61"/>
    </location>
</feature>
<dbReference type="Gene3D" id="1.10.10.10">
    <property type="entry name" value="Winged helix-like DNA-binding domain superfamily/Winged helix DNA-binding domain"/>
    <property type="match status" value="1"/>
</dbReference>
<dbReference type="PROSITE" id="PS00657">
    <property type="entry name" value="FORK_HEAD_1"/>
    <property type="match status" value="1"/>
</dbReference>
<dbReference type="GO" id="GO:1990837">
    <property type="term" value="F:sequence-specific double-stranded DNA binding"/>
    <property type="evidence" value="ECO:0007669"/>
    <property type="project" value="TreeGrafter"/>
</dbReference>
<keyword evidence="1 2" id="KW-0238">DNA-binding</keyword>
<feature type="compositionally biased region" description="Polar residues" evidence="3">
    <location>
        <begin position="1"/>
        <end position="11"/>
    </location>
</feature>
<dbReference type="Pfam" id="PF00250">
    <property type="entry name" value="Forkhead"/>
    <property type="match status" value="1"/>
</dbReference>
<dbReference type="SMART" id="SM00339">
    <property type="entry name" value="FH"/>
    <property type="match status" value="1"/>
</dbReference>
<dbReference type="SUPFAM" id="SSF46785">
    <property type="entry name" value="Winged helix' DNA-binding domain"/>
    <property type="match status" value="1"/>
</dbReference>
<dbReference type="PROSITE" id="PS00658">
    <property type="entry name" value="FORK_HEAD_2"/>
    <property type="match status" value="1"/>
</dbReference>
<feature type="region of interest" description="Disordered" evidence="3">
    <location>
        <begin position="1"/>
        <end position="81"/>
    </location>
</feature>
<name>A0A1D1VH14_RAMVA</name>
<dbReference type="InterPro" id="IPR030456">
    <property type="entry name" value="TF_fork_head_CS_2"/>
</dbReference>
<dbReference type="InterPro" id="IPR036388">
    <property type="entry name" value="WH-like_DNA-bd_sf"/>
</dbReference>
<comment type="subcellular location">
    <subcellularLocation>
        <location evidence="2">Nucleus</location>
    </subcellularLocation>
</comment>
<dbReference type="PROSITE" id="PS50039">
    <property type="entry name" value="FORK_HEAD_3"/>
    <property type="match status" value="1"/>
</dbReference>
<dbReference type="InterPro" id="IPR047208">
    <property type="entry name" value="FOXG1"/>
</dbReference>
<organism evidence="5 6">
    <name type="scientific">Ramazzottius varieornatus</name>
    <name type="common">Water bear</name>
    <name type="synonym">Tardigrade</name>
    <dbReference type="NCBI Taxonomy" id="947166"/>
    <lineage>
        <taxon>Eukaryota</taxon>
        <taxon>Metazoa</taxon>
        <taxon>Ecdysozoa</taxon>
        <taxon>Tardigrada</taxon>
        <taxon>Eutardigrada</taxon>
        <taxon>Parachela</taxon>
        <taxon>Hypsibioidea</taxon>
        <taxon>Ramazzottiidae</taxon>
        <taxon>Ramazzottius</taxon>
    </lineage>
</organism>
<comment type="caution">
    <text evidence="5">The sequence shown here is derived from an EMBL/GenBank/DDBJ whole genome shotgun (WGS) entry which is preliminary data.</text>
</comment>
<accession>A0A1D1VH14</accession>
<evidence type="ECO:0000259" key="4">
    <source>
        <dbReference type="PROSITE" id="PS50039"/>
    </source>
</evidence>
<evidence type="ECO:0000313" key="5">
    <source>
        <dbReference type="EMBL" id="GAV00947.1"/>
    </source>
</evidence>
<dbReference type="PANTHER" id="PTHR46617">
    <property type="entry name" value="FORKHEAD BOX PROTEIN G1"/>
    <property type="match status" value="1"/>
</dbReference>
<evidence type="ECO:0000256" key="3">
    <source>
        <dbReference type="SAM" id="MobiDB-lite"/>
    </source>
</evidence>
<dbReference type="STRING" id="947166.A0A1D1VH14"/>
<gene>
    <name evidence="5" type="primary">RvY_11729-1</name>
    <name evidence="5" type="synonym">RvY_11729.1</name>
    <name evidence="5" type="ORF">RvY_11729</name>
</gene>
<keyword evidence="2" id="KW-0539">Nucleus</keyword>
<dbReference type="OrthoDB" id="6230630at2759"/>
<sequence length="317" mass="35911">MATCGPTNFSIRSLLPEITRDETEQDSDSESNCDLSSNTGSTSIEKELFENGDVDIEEDQEASPKELDKKSDAKDPKADKNVKPPFSYNALIMMAIRQSSEKRLTLNGIYEFIMKNFPYYRDNKQGWQNSIRHNLSLNKCFVKVPRHYDDPGKGNYWMLDPSSNDVFIGEQSGKLRRRTTASSVRHRLCSYRPLYPSGPSILPPSLMPPLSPFHIGRPMNPFMPQPNHSFFLQPRNPNYFPEHPPNFPGFLTNGNMEGLSWSEKLIALSRAIGERQMAEQNLHNLNSSPFFNNTRLQVSPVHSLPDNDCKVLSPGSA</sequence>
<dbReference type="InterPro" id="IPR001766">
    <property type="entry name" value="Fork_head_dom"/>
</dbReference>
<feature type="compositionally biased region" description="Basic and acidic residues" evidence="3">
    <location>
        <begin position="62"/>
        <end position="81"/>
    </location>
</feature>
<dbReference type="CDD" id="cd20021">
    <property type="entry name" value="FH_FOXG"/>
    <property type="match status" value="1"/>
</dbReference>
<feature type="domain" description="Fork-head" evidence="4">
    <location>
        <begin position="83"/>
        <end position="177"/>
    </location>
</feature>
<dbReference type="GO" id="GO:0005634">
    <property type="term" value="C:nucleus"/>
    <property type="evidence" value="ECO:0007669"/>
    <property type="project" value="UniProtKB-SubCell"/>
</dbReference>
<dbReference type="GO" id="GO:0003700">
    <property type="term" value="F:DNA-binding transcription factor activity"/>
    <property type="evidence" value="ECO:0007669"/>
    <property type="project" value="InterPro"/>
</dbReference>
<protein>
    <recommendedName>
        <fullName evidence="4">Fork-head domain-containing protein</fullName>
    </recommendedName>
</protein>
<keyword evidence="6" id="KW-1185">Reference proteome</keyword>
<dbReference type="InterPro" id="IPR036390">
    <property type="entry name" value="WH_DNA-bd_sf"/>
</dbReference>